<name>A0A8C6TYS1_9GOBI</name>
<accession>A0A8C6TYS1</accession>
<feature type="domain" description="Pyrin" evidence="1">
    <location>
        <begin position="1"/>
        <end position="61"/>
    </location>
</feature>
<dbReference type="Pfam" id="PF02758">
    <property type="entry name" value="PYRIN"/>
    <property type="match status" value="1"/>
</dbReference>
<organism evidence="2 3">
    <name type="scientific">Neogobius melanostomus</name>
    <name type="common">round goby</name>
    <dbReference type="NCBI Taxonomy" id="47308"/>
    <lineage>
        <taxon>Eukaryota</taxon>
        <taxon>Metazoa</taxon>
        <taxon>Chordata</taxon>
        <taxon>Craniata</taxon>
        <taxon>Vertebrata</taxon>
        <taxon>Euteleostomi</taxon>
        <taxon>Actinopterygii</taxon>
        <taxon>Neopterygii</taxon>
        <taxon>Teleostei</taxon>
        <taxon>Neoteleostei</taxon>
        <taxon>Acanthomorphata</taxon>
        <taxon>Gobiaria</taxon>
        <taxon>Gobiiformes</taxon>
        <taxon>Gobioidei</taxon>
        <taxon>Gobiidae</taxon>
        <taxon>Benthophilinae</taxon>
        <taxon>Neogobiini</taxon>
        <taxon>Neogobius</taxon>
    </lineage>
</organism>
<dbReference type="Gene3D" id="1.10.533.10">
    <property type="entry name" value="Death Domain, Fas"/>
    <property type="match status" value="1"/>
</dbReference>
<reference evidence="2" key="2">
    <citation type="submission" date="2025-09" db="UniProtKB">
        <authorList>
            <consortium name="Ensembl"/>
        </authorList>
    </citation>
    <scope>IDENTIFICATION</scope>
</reference>
<dbReference type="InterPro" id="IPR004020">
    <property type="entry name" value="DAPIN"/>
</dbReference>
<dbReference type="SMART" id="SM01289">
    <property type="entry name" value="PYRIN"/>
    <property type="match status" value="1"/>
</dbReference>
<protein>
    <recommendedName>
        <fullName evidence="1">Pyrin domain-containing protein</fullName>
    </recommendedName>
</protein>
<dbReference type="Ensembl" id="ENSNMLT00000030705.1">
    <property type="protein sequence ID" value="ENSNMLP00000027487.1"/>
    <property type="gene ID" value="ENSNMLG00000017517.1"/>
</dbReference>
<keyword evidence="3" id="KW-1185">Reference proteome</keyword>
<dbReference type="SUPFAM" id="SSF47986">
    <property type="entry name" value="DEATH domain"/>
    <property type="match status" value="1"/>
</dbReference>
<evidence type="ECO:0000259" key="1">
    <source>
        <dbReference type="PROSITE" id="PS50824"/>
    </source>
</evidence>
<dbReference type="PROSITE" id="PS50824">
    <property type="entry name" value="DAPIN"/>
    <property type="match status" value="1"/>
</dbReference>
<evidence type="ECO:0000313" key="3">
    <source>
        <dbReference type="Proteomes" id="UP000694523"/>
    </source>
</evidence>
<dbReference type="InterPro" id="IPR011029">
    <property type="entry name" value="DEATH-like_dom_sf"/>
</dbReference>
<evidence type="ECO:0000313" key="2">
    <source>
        <dbReference type="Ensembl" id="ENSNMLP00000027487.1"/>
    </source>
</evidence>
<reference evidence="2" key="1">
    <citation type="submission" date="2025-08" db="UniProtKB">
        <authorList>
            <consortium name="Ensembl"/>
        </authorList>
    </citation>
    <scope>IDENTIFICATION</scope>
</reference>
<dbReference type="AlphaFoldDB" id="A0A8C6TYS1"/>
<dbReference type="Proteomes" id="UP000694523">
    <property type="component" value="Unplaced"/>
</dbReference>
<proteinExistence type="predicted"/>
<sequence>MLTPSEVLLQTLEDLESEDFQVFKWFLEQRGILEDLPWVPVSRLESANRVQTVDQIMKVHGLHCIKVTKSILLKMNMSHMKNLISPWFLG</sequence>